<name>A0AAP3UXK8_9PROT</name>
<dbReference type="Pfam" id="PF05787">
    <property type="entry name" value="PhoX"/>
    <property type="match status" value="1"/>
</dbReference>
<evidence type="ECO:0000256" key="1">
    <source>
        <dbReference type="SAM" id="MobiDB-lite"/>
    </source>
</evidence>
<reference evidence="2 3" key="1">
    <citation type="submission" date="2023-03" db="EMBL/GenBank/DDBJ databases">
        <title>YIM 152171 draft genome.</title>
        <authorList>
            <person name="Yang Z."/>
        </authorList>
    </citation>
    <scope>NUCLEOTIDE SEQUENCE [LARGE SCALE GENOMIC DNA]</scope>
    <source>
        <strain evidence="2 3">YIM 152171</strain>
    </source>
</reference>
<gene>
    <name evidence="2" type="ORF">PZ740_02405</name>
</gene>
<accession>A0AAP3UXK8</accession>
<dbReference type="AlphaFoldDB" id="A0AAP3UXK8"/>
<comment type="caution">
    <text evidence="2">The sequence shown here is derived from an EMBL/GenBank/DDBJ whole genome shotgun (WGS) entry which is preliminary data.</text>
</comment>
<evidence type="ECO:0000313" key="3">
    <source>
        <dbReference type="Proteomes" id="UP001301140"/>
    </source>
</evidence>
<dbReference type="InterPro" id="IPR008557">
    <property type="entry name" value="PhoX"/>
</dbReference>
<proteinExistence type="predicted"/>
<feature type="compositionally biased region" description="Basic and acidic residues" evidence="1">
    <location>
        <begin position="660"/>
        <end position="669"/>
    </location>
</feature>
<feature type="region of interest" description="Disordered" evidence="1">
    <location>
        <begin position="646"/>
        <end position="669"/>
    </location>
</feature>
<dbReference type="PANTHER" id="PTHR35399:SF2">
    <property type="entry name" value="DUF839 DOMAIN-CONTAINING PROTEIN"/>
    <property type="match status" value="1"/>
</dbReference>
<dbReference type="PANTHER" id="PTHR35399">
    <property type="entry name" value="SLR8030 PROTEIN"/>
    <property type="match status" value="1"/>
</dbReference>
<keyword evidence="3" id="KW-1185">Reference proteome</keyword>
<dbReference type="RefSeq" id="WP_327787646.1">
    <property type="nucleotide sequence ID" value="NZ_JARGEQ010000016.1"/>
</dbReference>
<protein>
    <submittedName>
        <fullName evidence="2">PhoX family phosphatase</fullName>
    </submittedName>
</protein>
<sequence length="669" mass="73406">MTTLDKRYEAVEVTDDDDLGSNRSANRPLVEVAARRMARRTVLKGFVSTAIASGLMTSRFALAADGSRPLDFQSPPHKITDDIQLAPGHSADILARWGDAVLADAPEFDPQNQSAAAQAGQFGYNCDYLAYFPLPRGSDNSGHGLLHVNHEYTSPELMFPGWTRVDAGQQAEKGKEADAIEAASVDAQTPEQSAIEMMAHNGSIIEVVKENGRWKMVPESSYARRITLDTEMRIAGPAAGHERMKTGYDPTGEKVFGTINNCAGGKTPWGTVLMAEENFHGYFGGGDPDNAPEARNYKRYGVKANARYPWWKSVDRFNLAKEPNEPNRYGWVVEYDPYDPQSVPVKHTALGRFKHEGATSFVNKDGRVVFYSGDDERFDYLYRYVSAGKFDPAHGLENRSLLDDGTLYVARFDEEGLTWLPLVFGQGPLTAENDFQSQADVLIETRRAADLLGATPMDRPEDVEPNPVNGRVYVMLTNNSRRKPEQVDAVNPRGPNRHGHVLELIPPGGEGAEADHTAERYQWEILLMAGNPAEADSGARYGEGSDTWFSSPDNCAFDPAGRLWISTDQGSSQAKNDIPDGMYACELEGPRRGDVKFFFACPRGAEMCGPEFTPDGTTLFVAVQHPAESGDMSSTFETPSTRWPDFAEGMPPRPSVVAITRDDGGPIGG</sequence>
<dbReference type="EMBL" id="JARGEQ010000016">
    <property type="protein sequence ID" value="MDF1585232.1"/>
    <property type="molecule type" value="Genomic_DNA"/>
</dbReference>
<organism evidence="2 3">
    <name type="scientific">Marinimicrococcus flavescens</name>
    <dbReference type="NCBI Taxonomy" id="3031815"/>
    <lineage>
        <taxon>Bacteria</taxon>
        <taxon>Pseudomonadati</taxon>
        <taxon>Pseudomonadota</taxon>
        <taxon>Alphaproteobacteria</taxon>
        <taxon>Geminicoccales</taxon>
        <taxon>Geminicoccaceae</taxon>
        <taxon>Marinimicrococcus</taxon>
    </lineage>
</organism>
<evidence type="ECO:0000313" key="2">
    <source>
        <dbReference type="EMBL" id="MDF1585232.1"/>
    </source>
</evidence>
<dbReference type="Proteomes" id="UP001301140">
    <property type="component" value="Unassembled WGS sequence"/>
</dbReference>
<dbReference type="SUPFAM" id="SSF63829">
    <property type="entry name" value="Calcium-dependent phosphotriesterase"/>
    <property type="match status" value="1"/>
</dbReference>